<evidence type="ECO:0000256" key="1">
    <source>
        <dbReference type="SAM" id="Phobius"/>
    </source>
</evidence>
<evidence type="ECO:0000313" key="2">
    <source>
        <dbReference type="EMBL" id="KAJ0197068.1"/>
    </source>
</evidence>
<reference evidence="2 3" key="1">
    <citation type="journal article" date="2017" name="Nat. Commun.">
        <title>Genome assembly with in vitro proximity ligation data and whole-genome triplication in lettuce.</title>
        <authorList>
            <person name="Reyes-Chin-Wo S."/>
            <person name="Wang Z."/>
            <person name="Yang X."/>
            <person name="Kozik A."/>
            <person name="Arikit S."/>
            <person name="Song C."/>
            <person name="Xia L."/>
            <person name="Froenicke L."/>
            <person name="Lavelle D.O."/>
            <person name="Truco M.J."/>
            <person name="Xia R."/>
            <person name="Zhu S."/>
            <person name="Xu C."/>
            <person name="Xu H."/>
            <person name="Xu X."/>
            <person name="Cox K."/>
            <person name="Korf I."/>
            <person name="Meyers B.C."/>
            <person name="Michelmore R.W."/>
        </authorList>
    </citation>
    <scope>NUCLEOTIDE SEQUENCE [LARGE SCALE GENOMIC DNA]</scope>
    <source>
        <strain evidence="3">cv. Salinas</strain>
        <tissue evidence="2">Seedlings</tissue>
    </source>
</reference>
<evidence type="ECO:0000313" key="3">
    <source>
        <dbReference type="Proteomes" id="UP000235145"/>
    </source>
</evidence>
<dbReference type="GO" id="GO:0000506">
    <property type="term" value="C:glycosylphosphatidylinositol-N-acetylglucosaminyltransferase (GPI-GnT) complex"/>
    <property type="evidence" value="ECO:0007669"/>
    <property type="project" value="InterPro"/>
</dbReference>
<comment type="caution">
    <text evidence="2">The sequence shown here is derived from an EMBL/GenBank/DDBJ whole genome shotgun (WGS) entry which is preliminary data.</text>
</comment>
<keyword evidence="3" id="KW-1185">Reference proteome</keyword>
<dbReference type="OrthoDB" id="6256716at2759"/>
<gene>
    <name evidence="2" type="ORF">LSAT_V11C700359080</name>
</gene>
<sequence length="165" mass="19252">MTFVVCFSLHVKFRTIYHPCFDYDTNFAKILFNDDSLSSNFGSKMVEPSIISNARFTYVHDYHKFLPLQAVDTHHIVAQRSVVKPIVIYLFVILLVAYVAFLHFEQGKPVTTVLWCLLFGLLLVKLFIWRPIVKESVIIMPAFGVQLETHYGRYSTYPNIYKKIH</sequence>
<dbReference type="Proteomes" id="UP000235145">
    <property type="component" value="Unassembled WGS sequence"/>
</dbReference>
<keyword evidence="1" id="KW-0472">Membrane</keyword>
<keyword evidence="1" id="KW-1133">Transmembrane helix</keyword>
<feature type="transmembrane region" description="Helical" evidence="1">
    <location>
        <begin position="110"/>
        <end position="128"/>
    </location>
</feature>
<dbReference type="GO" id="GO:0006506">
    <property type="term" value="P:GPI anchor biosynthetic process"/>
    <property type="evidence" value="ECO:0007669"/>
    <property type="project" value="InterPro"/>
</dbReference>
<protein>
    <submittedName>
        <fullName evidence="2">Uncharacterized protein</fullName>
    </submittedName>
</protein>
<dbReference type="AlphaFoldDB" id="A0A9R1V0N2"/>
<name>A0A9R1V0N2_LACSA</name>
<dbReference type="InterPro" id="IPR044215">
    <property type="entry name" value="PIG-H"/>
</dbReference>
<keyword evidence="1" id="KW-0812">Transmembrane</keyword>
<proteinExistence type="predicted"/>
<accession>A0A9R1V0N2</accession>
<dbReference type="PANTHER" id="PTHR15231">
    <property type="entry name" value="PHOSPHATIDYLINOSITOL N-ACETYLGLUCOSAMINYLTRANSFERASE SUBUNIT H"/>
    <property type="match status" value="1"/>
</dbReference>
<organism evidence="2 3">
    <name type="scientific">Lactuca sativa</name>
    <name type="common">Garden lettuce</name>
    <dbReference type="NCBI Taxonomy" id="4236"/>
    <lineage>
        <taxon>Eukaryota</taxon>
        <taxon>Viridiplantae</taxon>
        <taxon>Streptophyta</taxon>
        <taxon>Embryophyta</taxon>
        <taxon>Tracheophyta</taxon>
        <taxon>Spermatophyta</taxon>
        <taxon>Magnoliopsida</taxon>
        <taxon>eudicotyledons</taxon>
        <taxon>Gunneridae</taxon>
        <taxon>Pentapetalae</taxon>
        <taxon>asterids</taxon>
        <taxon>campanulids</taxon>
        <taxon>Asterales</taxon>
        <taxon>Asteraceae</taxon>
        <taxon>Cichorioideae</taxon>
        <taxon>Cichorieae</taxon>
        <taxon>Lactucinae</taxon>
        <taxon>Lactuca</taxon>
    </lineage>
</organism>
<dbReference type="PANTHER" id="PTHR15231:SF1">
    <property type="entry name" value="PHOSPHATIDYLINOSITOL N-ACETYLGLUCOSAMINYLTRANSFERASE SUBUNIT H"/>
    <property type="match status" value="1"/>
</dbReference>
<dbReference type="EMBL" id="NBSK02000007">
    <property type="protein sequence ID" value="KAJ0197068.1"/>
    <property type="molecule type" value="Genomic_DNA"/>
</dbReference>
<feature type="transmembrane region" description="Helical" evidence="1">
    <location>
        <begin position="86"/>
        <end position="104"/>
    </location>
</feature>